<dbReference type="PANTHER" id="PTHR22767">
    <property type="entry name" value="N-TERMINAL ACETYLTRANSFERASE-RELATED"/>
    <property type="match status" value="1"/>
</dbReference>
<dbReference type="GO" id="GO:0005737">
    <property type="term" value="C:cytoplasm"/>
    <property type="evidence" value="ECO:0007669"/>
    <property type="project" value="TreeGrafter"/>
</dbReference>
<proteinExistence type="predicted"/>
<accession>A0A9Q1M7M3</accession>
<dbReference type="PANTHER" id="PTHR22767:SF2">
    <property type="entry name" value="N(ALPHA)-ACETYLTRANSFERASE 15_16, ISOFORM A"/>
    <property type="match status" value="1"/>
</dbReference>
<dbReference type="EMBL" id="JAJAGQ010000009">
    <property type="protein sequence ID" value="KAJ8553366.1"/>
    <property type="molecule type" value="Genomic_DNA"/>
</dbReference>
<comment type="caution">
    <text evidence="1">The sequence shown here is derived from an EMBL/GenBank/DDBJ whole genome shotgun (WGS) entry which is preliminary data.</text>
</comment>
<protein>
    <submittedName>
        <fullName evidence="1">Uncharacterized protein</fullName>
    </submittedName>
</protein>
<sequence length="229" mass="25858">MRKQKILLALQAIKHLMRLDADDPKSHMCLIKFFHKVDSLPTPVTDTEKLIWGVLEAERPAFSQLHGKSLIEANNTFLEKHRECLMHRAVVAELLYVLEPNKKAEAVKLIEDSVNDLVSADGAQGKTRSWKLNDCITVHKLLETTLDDHDAATRLKVRCAEYFPCSTYFGGIKSSAYNQSAGEAKWNYIEFLEYTLTTIDGSRGNFQGSDQIPGRVCGLAQNIFNNFQI</sequence>
<evidence type="ECO:0000313" key="2">
    <source>
        <dbReference type="Proteomes" id="UP001152561"/>
    </source>
</evidence>
<dbReference type="Proteomes" id="UP001152561">
    <property type="component" value="Unassembled WGS sequence"/>
</dbReference>
<keyword evidence="2" id="KW-1185">Reference proteome</keyword>
<organism evidence="1 2">
    <name type="scientific">Anisodus acutangulus</name>
    <dbReference type="NCBI Taxonomy" id="402998"/>
    <lineage>
        <taxon>Eukaryota</taxon>
        <taxon>Viridiplantae</taxon>
        <taxon>Streptophyta</taxon>
        <taxon>Embryophyta</taxon>
        <taxon>Tracheophyta</taxon>
        <taxon>Spermatophyta</taxon>
        <taxon>Magnoliopsida</taxon>
        <taxon>eudicotyledons</taxon>
        <taxon>Gunneridae</taxon>
        <taxon>Pentapetalae</taxon>
        <taxon>asterids</taxon>
        <taxon>lamiids</taxon>
        <taxon>Solanales</taxon>
        <taxon>Solanaceae</taxon>
        <taxon>Solanoideae</taxon>
        <taxon>Hyoscyameae</taxon>
        <taxon>Anisodus</taxon>
    </lineage>
</organism>
<dbReference type="OrthoDB" id="10263032at2759"/>
<gene>
    <name evidence="1" type="ORF">K7X08_024044</name>
</gene>
<dbReference type="AlphaFoldDB" id="A0A9Q1M7M3"/>
<evidence type="ECO:0000313" key="1">
    <source>
        <dbReference type="EMBL" id="KAJ8553366.1"/>
    </source>
</evidence>
<name>A0A9Q1M7M3_9SOLA</name>
<dbReference type="Gene3D" id="1.25.40.1010">
    <property type="match status" value="1"/>
</dbReference>
<reference evidence="2" key="1">
    <citation type="journal article" date="2023" name="Proc. Natl. Acad. Sci. U.S.A.">
        <title>Genomic and structural basis for evolution of tropane alkaloid biosynthesis.</title>
        <authorList>
            <person name="Wanga Y.-J."/>
            <person name="Taina T."/>
            <person name="Yua J.-Y."/>
            <person name="Lia J."/>
            <person name="Xua B."/>
            <person name="Chenc J."/>
            <person name="D'Auriad J.C."/>
            <person name="Huanga J.-P."/>
            <person name="Huanga S.-X."/>
        </authorList>
    </citation>
    <scope>NUCLEOTIDE SEQUENCE [LARGE SCALE GENOMIC DNA]</scope>
    <source>
        <strain evidence="2">cv. KIB-2019</strain>
    </source>
</reference>